<gene>
    <name evidence="5" type="ORF">F8O04_06490</name>
</gene>
<evidence type="ECO:0000313" key="5">
    <source>
        <dbReference type="EMBL" id="KAB1649872.1"/>
    </source>
</evidence>
<comment type="caution">
    <text evidence="5">The sequence shown here is derived from an EMBL/GenBank/DDBJ whole genome shotgun (WGS) entry which is preliminary data.</text>
</comment>
<reference evidence="5 6" key="1">
    <citation type="submission" date="2019-09" db="EMBL/GenBank/DDBJ databases">
        <title>Phylogeny of genus Pseudoclavibacter and closely related genus.</title>
        <authorList>
            <person name="Li Y."/>
        </authorList>
    </citation>
    <scope>NUCLEOTIDE SEQUENCE [LARGE SCALE GENOMIC DNA]</scope>
    <source>
        <strain evidence="5 6">EGI 60007</strain>
    </source>
</reference>
<accession>A0A6H9WG40</accession>
<protein>
    <recommendedName>
        <fullName evidence="4">TPM domain-containing protein</fullName>
    </recommendedName>
</protein>
<feature type="transmembrane region" description="Helical" evidence="3">
    <location>
        <begin position="185"/>
        <end position="208"/>
    </location>
</feature>
<feature type="region of interest" description="Disordered" evidence="2">
    <location>
        <begin position="679"/>
        <end position="708"/>
    </location>
</feature>
<feature type="coiled-coil region" evidence="1">
    <location>
        <begin position="426"/>
        <end position="456"/>
    </location>
</feature>
<keyword evidence="6" id="KW-1185">Reference proteome</keyword>
<evidence type="ECO:0000313" key="6">
    <source>
        <dbReference type="Proteomes" id="UP000431744"/>
    </source>
</evidence>
<feature type="coiled-coil region" evidence="1">
    <location>
        <begin position="205"/>
        <end position="259"/>
    </location>
</feature>
<keyword evidence="3" id="KW-1133">Transmembrane helix</keyword>
<evidence type="ECO:0000256" key="2">
    <source>
        <dbReference type="SAM" id="MobiDB-lite"/>
    </source>
</evidence>
<evidence type="ECO:0000259" key="4">
    <source>
        <dbReference type="Pfam" id="PF04536"/>
    </source>
</evidence>
<proteinExistence type="predicted"/>
<dbReference type="Proteomes" id="UP000431744">
    <property type="component" value="Unassembled WGS sequence"/>
</dbReference>
<name>A0A6H9WG40_9MICO</name>
<keyword evidence="3" id="KW-0812">Transmembrane</keyword>
<dbReference type="EMBL" id="WBJY01000001">
    <property type="protein sequence ID" value="KAB1649872.1"/>
    <property type="molecule type" value="Genomic_DNA"/>
</dbReference>
<evidence type="ECO:0000256" key="1">
    <source>
        <dbReference type="SAM" id="Coils"/>
    </source>
</evidence>
<dbReference type="AlphaFoldDB" id="A0A6H9WG40"/>
<keyword evidence="3" id="KW-0472">Membrane</keyword>
<feature type="coiled-coil region" evidence="1">
    <location>
        <begin position="308"/>
        <end position="366"/>
    </location>
</feature>
<evidence type="ECO:0000256" key="3">
    <source>
        <dbReference type="SAM" id="Phobius"/>
    </source>
</evidence>
<dbReference type="Gene3D" id="3.10.310.50">
    <property type="match status" value="1"/>
</dbReference>
<dbReference type="OrthoDB" id="5105562at2"/>
<keyword evidence="1" id="KW-0175">Coiled coil</keyword>
<dbReference type="Pfam" id="PF04536">
    <property type="entry name" value="TPM_phosphatase"/>
    <property type="match status" value="1"/>
</dbReference>
<feature type="domain" description="TPM" evidence="4">
    <location>
        <begin position="43"/>
        <end position="160"/>
    </location>
</feature>
<dbReference type="InterPro" id="IPR007621">
    <property type="entry name" value="TPM_dom"/>
</dbReference>
<sequence>MAREWGPTVRRLLVAVIAAFAMVFGSAVPAAFATSPLTATGIVTDATGTLSSGDVDRIEEAVDALRAEDGVTMHLVVVNEFANPSDGFEWATKFAERNQFVSTDIVMYVGLASLEAGLNVARDLELTNADIDEIQNRDMIPRLNDGDLAGAAVATADGLRTTLGDVGTDADEAEAPAGSTGGGSISGFLVILGLIGLIVVGLIVYFIVKRARDNARRKAEEAEKRQSIEALITQASAQLVQTDDLVKTAEQDAAFAEAEFGAEAAAPFRNAIEVAKQRTRHAFELQAKLLDHIPDSDNDRSAWSSEILTLTEQARDELAAQAQRFEELRAMERDAPKLLERVTDDAEALKARLDSSGAALDALRDRYAPQALAAVDDSIEQADALVQLAIGEAQEAGELLRAGKSGLAAVDIGDAQEALAQGAQLLDAIERTRHDLENATASIRAEIDDLKAAANQLQMIDVGDAMDTRNRTEIAAAMQVAATAQREGDNPRDPLATLEVLREAGAKLDDALRETSDEHARLEGVRRRLERAIPQATAQVRSLSDYIQTHRGALSATPRTRLSQAESELSRANRLTVDDPDAALAAVNQSIKLSSNGTQIASGEVGRARENAFAGYGGAGYGDNGYGGGAYHGRRSYGSGSSMGDAVIGGIIGGLISGGGRSGGSSGFGGSSFRGGGGGFRSSGGFRGGGGGGFRSSGGFRGGGGGRR</sequence>
<organism evidence="5 6">
    <name type="scientific">Pseudoclavibacter endophyticus</name>
    <dbReference type="NCBI Taxonomy" id="1778590"/>
    <lineage>
        <taxon>Bacteria</taxon>
        <taxon>Bacillati</taxon>
        <taxon>Actinomycetota</taxon>
        <taxon>Actinomycetes</taxon>
        <taxon>Micrococcales</taxon>
        <taxon>Microbacteriaceae</taxon>
        <taxon>Pseudoclavibacter</taxon>
    </lineage>
</organism>